<evidence type="ECO:0000259" key="1">
    <source>
        <dbReference type="PROSITE" id="PS51186"/>
    </source>
</evidence>
<dbReference type="KEGG" id="sfol:H3H32_08360"/>
<organism evidence="2 3">
    <name type="scientific">Spirosoma foliorum</name>
    <dbReference type="NCBI Taxonomy" id="2710596"/>
    <lineage>
        <taxon>Bacteria</taxon>
        <taxon>Pseudomonadati</taxon>
        <taxon>Bacteroidota</taxon>
        <taxon>Cytophagia</taxon>
        <taxon>Cytophagales</taxon>
        <taxon>Cytophagaceae</taxon>
        <taxon>Spirosoma</taxon>
    </lineage>
</organism>
<dbReference type="Gene3D" id="3.40.630.30">
    <property type="match status" value="1"/>
</dbReference>
<dbReference type="Pfam" id="PF00583">
    <property type="entry name" value="Acetyltransf_1"/>
    <property type="match status" value="1"/>
</dbReference>
<dbReference type="SUPFAM" id="SSF55729">
    <property type="entry name" value="Acyl-CoA N-acyltransferases (Nat)"/>
    <property type="match status" value="1"/>
</dbReference>
<dbReference type="InterPro" id="IPR016181">
    <property type="entry name" value="Acyl_CoA_acyltransferase"/>
</dbReference>
<dbReference type="GO" id="GO:0016747">
    <property type="term" value="F:acyltransferase activity, transferring groups other than amino-acyl groups"/>
    <property type="evidence" value="ECO:0007669"/>
    <property type="project" value="InterPro"/>
</dbReference>
<sequence>MIKAPTYKNCSANEISRILEIYRQSYLEHYTYLWSDESKNYIKTSFTEGKLLAEMNVHKSAFYLISYNNFPVGVLKINTNKSIDGSKDVDYLEIERIYFLRAATGKGLGKSTLKMVKQLAIDGNKKIIWLKAMKGADAVKFYEKQGFMVTGETDLSYPFIIDEFKRMVVMQLYIR</sequence>
<dbReference type="PROSITE" id="PS51186">
    <property type="entry name" value="GNAT"/>
    <property type="match status" value="1"/>
</dbReference>
<gene>
    <name evidence="2" type="ORF">H3H32_08360</name>
</gene>
<protein>
    <submittedName>
        <fullName evidence="2">GNAT family N-acetyltransferase</fullName>
    </submittedName>
</protein>
<dbReference type="InterPro" id="IPR000182">
    <property type="entry name" value="GNAT_dom"/>
</dbReference>
<name>A0A7G5H1A9_9BACT</name>
<feature type="domain" description="N-acetyltransferase" evidence="1">
    <location>
        <begin position="5"/>
        <end position="175"/>
    </location>
</feature>
<evidence type="ECO:0000313" key="3">
    <source>
        <dbReference type="Proteomes" id="UP000515369"/>
    </source>
</evidence>
<proteinExistence type="predicted"/>
<evidence type="ECO:0000313" key="2">
    <source>
        <dbReference type="EMBL" id="QMW04901.1"/>
    </source>
</evidence>
<dbReference type="AlphaFoldDB" id="A0A7G5H1A9"/>
<dbReference type="Proteomes" id="UP000515369">
    <property type="component" value="Chromosome"/>
</dbReference>
<reference evidence="2 3" key="1">
    <citation type="submission" date="2020-07" db="EMBL/GenBank/DDBJ databases">
        <title>Spirosoma foliorum sp. nov., isolated from the leaves on the Nejang mountain Korea, Republic of.</title>
        <authorList>
            <person name="Ho H."/>
            <person name="Lee Y.-J."/>
            <person name="Nurcahyanto D.-A."/>
            <person name="Kim S.-G."/>
        </authorList>
    </citation>
    <scope>NUCLEOTIDE SEQUENCE [LARGE SCALE GENOMIC DNA]</scope>
    <source>
        <strain evidence="2 3">PL0136</strain>
    </source>
</reference>
<dbReference type="EMBL" id="CP059732">
    <property type="protein sequence ID" value="QMW04901.1"/>
    <property type="molecule type" value="Genomic_DNA"/>
</dbReference>
<accession>A0A7G5H1A9</accession>
<dbReference type="RefSeq" id="WP_182462253.1">
    <property type="nucleotide sequence ID" value="NZ_CP059732.1"/>
</dbReference>
<keyword evidence="3" id="KW-1185">Reference proteome</keyword>
<keyword evidence="2" id="KW-0808">Transferase</keyword>